<feature type="transmembrane region" description="Helical" evidence="7">
    <location>
        <begin position="117"/>
        <end position="144"/>
    </location>
</feature>
<dbReference type="Proteomes" id="UP000777440">
    <property type="component" value="Unassembled WGS sequence"/>
</dbReference>
<accession>A0ABS7HYJ3</accession>
<reference evidence="9 10" key="1">
    <citation type="journal article" date="2021" name="MBio">
        <title>Poor Competitiveness of Bradyrhizobium in Pigeon Pea Root Colonization in Indian Soils.</title>
        <authorList>
            <person name="Chalasani D."/>
            <person name="Basu A."/>
            <person name="Pullabhotla S.V.S.R.N."/>
            <person name="Jorrin B."/>
            <person name="Neal A.L."/>
            <person name="Poole P.S."/>
            <person name="Podile A.R."/>
            <person name="Tkacz A."/>
        </authorList>
    </citation>
    <scope>NUCLEOTIDE SEQUENCE [LARGE SCALE GENOMIC DNA]</scope>
    <source>
        <strain evidence="9 10">HU12</strain>
    </source>
</reference>
<sequence length="267" mass="27529">MPMGTGNVGMIAGCVILGLLVLGAILGPVLLGAGEVANPAITRMPPSLEHPFGTDAYGRDVLARTLAAARIDLLLALAVTVCALLIGSLLGAVSAALGGTFDNILMRITDMMMAFPAFVLALIITASLGNSAVYAAIGVTIAYIPQFIRLTRAQALEVRSTDYVASAKVSGTATVTSAVQHILPNSFRAPLVQASLVAAWVILDIAGLSFLGVGVQPPTAEWGAMIAEGSGDVLLGDWWIAFFPGLMILLAAASFQLIGDRLEGSLR</sequence>
<keyword evidence="10" id="KW-1185">Reference proteome</keyword>
<dbReference type="RefSeq" id="WP_220339728.1">
    <property type="nucleotide sequence ID" value="NZ_JAEUAX010000005.1"/>
</dbReference>
<evidence type="ECO:0000313" key="9">
    <source>
        <dbReference type="EMBL" id="MBW9110457.1"/>
    </source>
</evidence>
<organism evidence="9 10">
    <name type="scientific">Microbacterium ureisolvens</name>
    <dbReference type="NCBI Taxonomy" id="2781186"/>
    <lineage>
        <taxon>Bacteria</taxon>
        <taxon>Bacillati</taxon>
        <taxon>Actinomycetota</taxon>
        <taxon>Actinomycetes</taxon>
        <taxon>Micrococcales</taxon>
        <taxon>Microbacteriaceae</taxon>
        <taxon>Microbacterium</taxon>
    </lineage>
</organism>
<evidence type="ECO:0000256" key="4">
    <source>
        <dbReference type="ARBA" id="ARBA00022692"/>
    </source>
</evidence>
<name>A0ABS7HYJ3_9MICO</name>
<evidence type="ECO:0000256" key="3">
    <source>
        <dbReference type="ARBA" id="ARBA00022475"/>
    </source>
</evidence>
<protein>
    <submittedName>
        <fullName evidence="9">ABC transporter permease</fullName>
    </submittedName>
</protein>
<evidence type="ECO:0000256" key="5">
    <source>
        <dbReference type="ARBA" id="ARBA00022989"/>
    </source>
</evidence>
<feature type="transmembrane region" description="Helical" evidence="7">
    <location>
        <begin position="191"/>
        <end position="215"/>
    </location>
</feature>
<proteinExistence type="inferred from homology"/>
<keyword evidence="4 7" id="KW-0812">Transmembrane</keyword>
<evidence type="ECO:0000256" key="1">
    <source>
        <dbReference type="ARBA" id="ARBA00004651"/>
    </source>
</evidence>
<keyword evidence="2 7" id="KW-0813">Transport</keyword>
<comment type="similarity">
    <text evidence="7">Belongs to the binding-protein-dependent transport system permease family.</text>
</comment>
<evidence type="ECO:0000256" key="2">
    <source>
        <dbReference type="ARBA" id="ARBA00022448"/>
    </source>
</evidence>
<feature type="transmembrane region" description="Helical" evidence="7">
    <location>
        <begin position="6"/>
        <end position="34"/>
    </location>
</feature>
<comment type="subcellular location">
    <subcellularLocation>
        <location evidence="1 7">Cell membrane</location>
        <topology evidence="1 7">Multi-pass membrane protein</topology>
    </subcellularLocation>
</comment>
<evidence type="ECO:0000259" key="8">
    <source>
        <dbReference type="PROSITE" id="PS50928"/>
    </source>
</evidence>
<keyword evidence="3" id="KW-1003">Cell membrane</keyword>
<feature type="domain" description="ABC transmembrane type-1" evidence="8">
    <location>
        <begin position="69"/>
        <end position="259"/>
    </location>
</feature>
<comment type="caution">
    <text evidence="9">The sequence shown here is derived from an EMBL/GenBank/DDBJ whole genome shotgun (WGS) entry which is preliminary data.</text>
</comment>
<dbReference type="CDD" id="cd06261">
    <property type="entry name" value="TM_PBP2"/>
    <property type="match status" value="1"/>
</dbReference>
<dbReference type="Gene3D" id="1.10.3720.10">
    <property type="entry name" value="MetI-like"/>
    <property type="match status" value="1"/>
</dbReference>
<feature type="transmembrane region" description="Helical" evidence="7">
    <location>
        <begin position="73"/>
        <end position="97"/>
    </location>
</feature>
<evidence type="ECO:0000313" key="10">
    <source>
        <dbReference type="Proteomes" id="UP000777440"/>
    </source>
</evidence>
<dbReference type="EMBL" id="JAEUAX010000005">
    <property type="protein sequence ID" value="MBW9110457.1"/>
    <property type="molecule type" value="Genomic_DNA"/>
</dbReference>
<dbReference type="PANTHER" id="PTHR43386:SF1">
    <property type="entry name" value="D,D-DIPEPTIDE TRANSPORT SYSTEM PERMEASE PROTEIN DDPC-RELATED"/>
    <property type="match status" value="1"/>
</dbReference>
<evidence type="ECO:0000256" key="6">
    <source>
        <dbReference type="ARBA" id="ARBA00023136"/>
    </source>
</evidence>
<keyword evidence="6 7" id="KW-0472">Membrane</keyword>
<dbReference type="InterPro" id="IPR050366">
    <property type="entry name" value="BP-dependent_transpt_permease"/>
</dbReference>
<dbReference type="PROSITE" id="PS50928">
    <property type="entry name" value="ABC_TM1"/>
    <property type="match status" value="1"/>
</dbReference>
<feature type="transmembrane region" description="Helical" evidence="7">
    <location>
        <begin position="238"/>
        <end position="258"/>
    </location>
</feature>
<dbReference type="Pfam" id="PF00528">
    <property type="entry name" value="BPD_transp_1"/>
    <property type="match status" value="1"/>
</dbReference>
<evidence type="ECO:0000256" key="7">
    <source>
        <dbReference type="RuleBase" id="RU363032"/>
    </source>
</evidence>
<dbReference type="InterPro" id="IPR035906">
    <property type="entry name" value="MetI-like_sf"/>
</dbReference>
<keyword evidence="5 7" id="KW-1133">Transmembrane helix</keyword>
<dbReference type="InterPro" id="IPR000515">
    <property type="entry name" value="MetI-like"/>
</dbReference>
<dbReference type="PANTHER" id="PTHR43386">
    <property type="entry name" value="OLIGOPEPTIDE TRANSPORT SYSTEM PERMEASE PROTEIN APPC"/>
    <property type="match status" value="1"/>
</dbReference>
<gene>
    <name evidence="9" type="ORF">JNB61_11800</name>
</gene>
<dbReference type="SUPFAM" id="SSF161098">
    <property type="entry name" value="MetI-like"/>
    <property type="match status" value="1"/>
</dbReference>